<feature type="region of interest" description="Disordered" evidence="2">
    <location>
        <begin position="1"/>
        <end position="23"/>
    </location>
</feature>
<keyword evidence="1" id="KW-0175">Coiled coil</keyword>
<feature type="region of interest" description="Disordered" evidence="2">
    <location>
        <begin position="353"/>
        <end position="383"/>
    </location>
</feature>
<evidence type="ECO:0000256" key="2">
    <source>
        <dbReference type="SAM" id="MobiDB-lite"/>
    </source>
</evidence>
<evidence type="ECO:0000259" key="3">
    <source>
        <dbReference type="Pfam" id="PF24578"/>
    </source>
</evidence>
<feature type="compositionally biased region" description="Polar residues" evidence="2">
    <location>
        <begin position="1"/>
        <end position="15"/>
    </location>
</feature>
<dbReference type="PANTHER" id="PTHR21616">
    <property type="entry name" value="CENTROSOME SPINDLE POLE ASSOCIATED PROTEIN"/>
    <property type="match status" value="1"/>
</dbReference>
<dbReference type="InterPro" id="IPR026708">
    <property type="entry name" value="CSPP1"/>
</dbReference>
<dbReference type="GeneID" id="101863362"/>
<gene>
    <name evidence="5" type="primary">LOC101863362</name>
</gene>
<dbReference type="RefSeq" id="XP_012941081.1">
    <property type="nucleotide sequence ID" value="XM_013085627.2"/>
</dbReference>
<evidence type="ECO:0000313" key="5">
    <source>
        <dbReference type="RefSeq" id="XP_012941081.1"/>
    </source>
</evidence>
<evidence type="ECO:0000256" key="1">
    <source>
        <dbReference type="SAM" id="Coils"/>
    </source>
</evidence>
<dbReference type="Pfam" id="PF24578">
    <property type="entry name" value="CSPP1_C"/>
    <property type="match status" value="1"/>
</dbReference>
<organism evidence="4 5">
    <name type="scientific">Aplysia californica</name>
    <name type="common">California sea hare</name>
    <dbReference type="NCBI Taxonomy" id="6500"/>
    <lineage>
        <taxon>Eukaryota</taxon>
        <taxon>Metazoa</taxon>
        <taxon>Spiralia</taxon>
        <taxon>Lophotrochozoa</taxon>
        <taxon>Mollusca</taxon>
        <taxon>Gastropoda</taxon>
        <taxon>Heterobranchia</taxon>
        <taxon>Euthyneura</taxon>
        <taxon>Tectipleura</taxon>
        <taxon>Aplysiida</taxon>
        <taxon>Aplysioidea</taxon>
        <taxon>Aplysiidae</taxon>
        <taxon>Aplysia</taxon>
    </lineage>
</organism>
<feature type="coiled-coil region" evidence="1">
    <location>
        <begin position="250"/>
        <end position="299"/>
    </location>
</feature>
<name>A0ABM1A591_APLCA</name>
<proteinExistence type="predicted"/>
<dbReference type="Proteomes" id="UP000694888">
    <property type="component" value="Unplaced"/>
</dbReference>
<evidence type="ECO:0000313" key="4">
    <source>
        <dbReference type="Proteomes" id="UP000694888"/>
    </source>
</evidence>
<keyword evidence="4" id="KW-1185">Reference proteome</keyword>
<dbReference type="InterPro" id="IPR058191">
    <property type="entry name" value="CSPP1_C"/>
</dbReference>
<dbReference type="PANTHER" id="PTHR21616:SF2">
    <property type="entry name" value="CENTROSOME AND SPINDLE POLE-ASSOCIATED PROTEIN 1"/>
    <property type="match status" value="1"/>
</dbReference>
<protein>
    <submittedName>
        <fullName evidence="5">Uncharacterized protein LOC101863362</fullName>
    </submittedName>
</protein>
<reference evidence="5" key="1">
    <citation type="submission" date="2025-08" db="UniProtKB">
        <authorList>
            <consortium name="RefSeq"/>
        </authorList>
    </citation>
    <scope>IDENTIFICATION</scope>
</reference>
<sequence length="541" mass="62181">MEATSLITGNDATSSAKRRRQDAYRKDLELQMREKDAAKLRERYQGMAVNASGWLDPEKRPERLKPLGGSGFYTDRTDRDSKVRPYHTLFLYGRVPEQEGFHSARAQTYAGGRPGSIYVGESPRVAAGGAPPLQLSRLHLDNTAGLQHYPLTEATAGAPAGAPYHSINQAYNFYATRDLDRPGYGSIVQPLVVPYVDNRPIIMPGRYEGGHDYHPKFNPFQNNDASFHKELKTMLGISQLEVERRKAQMAKDQDDQHRRLRREIDDERRRLADQESEARRRLEAMRRDLDDKRKEHDRQRLYAEKAKSVAIEAPKTAPLVVRPSSNTLLHDMEDTRKRLIDERLKIEELLRAQQKDPGYTQVKVLKRPPPPPTPPDPDHANPNVVQEFNLLKNKEARTRQMFRSVYPDVPETNNRLDYQQKALLRQQEQSLINRAHAPHAKTVTYKSSMHYGRPDWMDKTPTPFPHRLRRRDRLYTTSSLDGDLDGIYRRTERSLDAWGGACDPDKIIDQYESLRLRGHRPSSADTLTDDTWLRPASVTVV</sequence>
<feature type="domain" description="Centrosome and spindle pole-associated protein 1 C-terminal" evidence="3">
    <location>
        <begin position="381"/>
        <end position="431"/>
    </location>
</feature>
<accession>A0ABM1A591</accession>